<protein>
    <submittedName>
        <fullName evidence="1">Uncharacterized protein</fullName>
    </submittedName>
</protein>
<proteinExistence type="predicted"/>
<evidence type="ECO:0000313" key="2">
    <source>
        <dbReference type="Proteomes" id="UP000266177"/>
    </source>
</evidence>
<dbReference type="Proteomes" id="UP000266177">
    <property type="component" value="Unassembled WGS sequence"/>
</dbReference>
<reference evidence="1 2" key="1">
    <citation type="submission" date="2018-09" db="EMBL/GenBank/DDBJ databases">
        <title>Paenibacillus SK2017-BO5.</title>
        <authorList>
            <person name="Piskunova J.V."/>
            <person name="Dubiley S.A."/>
            <person name="Severinov K.V."/>
        </authorList>
    </citation>
    <scope>NUCLEOTIDE SEQUENCE [LARGE SCALE GENOMIC DNA]</scope>
    <source>
        <strain evidence="1 2">BO5</strain>
    </source>
</reference>
<gene>
    <name evidence="1" type="ORF">DQX05_03890</name>
</gene>
<evidence type="ECO:0000313" key="1">
    <source>
        <dbReference type="EMBL" id="RJG26047.1"/>
    </source>
</evidence>
<comment type="caution">
    <text evidence="1">The sequence shown here is derived from an EMBL/GenBank/DDBJ whole genome shotgun (WGS) entry which is preliminary data.</text>
</comment>
<sequence length="63" mass="6821">MNNRMHWLVFMAALLSVLLVAVGCTAWARGAAPLPQPDRLGPSTPVIQQDVYGTGVRARVYSP</sequence>
<dbReference type="EMBL" id="QYZD01000002">
    <property type="protein sequence ID" value="RJG26047.1"/>
    <property type="molecule type" value="Genomic_DNA"/>
</dbReference>
<accession>A0A3A3GME0</accession>
<dbReference type="OrthoDB" id="2661543at2"/>
<dbReference type="AlphaFoldDB" id="A0A3A3GME0"/>
<dbReference type="PROSITE" id="PS51257">
    <property type="entry name" value="PROKAR_LIPOPROTEIN"/>
    <property type="match status" value="1"/>
</dbReference>
<dbReference type="RefSeq" id="WP_119791044.1">
    <property type="nucleotide sequence ID" value="NZ_QYZD01000002.1"/>
</dbReference>
<name>A0A3A3GME0_PANTH</name>
<organism evidence="1 2">
    <name type="scientific">Paenibacillus thiaminolyticus</name>
    <name type="common">Bacillus thiaminolyticus</name>
    <dbReference type="NCBI Taxonomy" id="49283"/>
    <lineage>
        <taxon>Bacteria</taxon>
        <taxon>Bacillati</taxon>
        <taxon>Bacillota</taxon>
        <taxon>Bacilli</taxon>
        <taxon>Bacillales</taxon>
        <taxon>Paenibacillaceae</taxon>
        <taxon>Paenibacillus</taxon>
    </lineage>
</organism>